<protein>
    <submittedName>
        <fullName evidence="1">Uncharacterized protein</fullName>
    </submittedName>
</protein>
<evidence type="ECO:0000313" key="2">
    <source>
        <dbReference type="Proteomes" id="UP000024404"/>
    </source>
</evidence>
<reference evidence="1" key="2">
    <citation type="submission" date="2022-06" db="UniProtKB">
        <authorList>
            <consortium name="EnsemblMetazoa"/>
        </authorList>
    </citation>
    <scope>IDENTIFICATION</scope>
</reference>
<keyword evidence="2" id="KW-1185">Reference proteome</keyword>
<dbReference type="EnsemblMetazoa" id="OVOC1485.1">
    <property type="protein sequence ID" value="OVOC1485.1"/>
    <property type="gene ID" value="WBGene00238294"/>
</dbReference>
<name>A0A8R1XQD9_ONCVO</name>
<accession>A0A8R1XQD9</accession>
<organism evidence="1 2">
    <name type="scientific">Onchocerca volvulus</name>
    <dbReference type="NCBI Taxonomy" id="6282"/>
    <lineage>
        <taxon>Eukaryota</taxon>
        <taxon>Metazoa</taxon>
        <taxon>Ecdysozoa</taxon>
        <taxon>Nematoda</taxon>
        <taxon>Chromadorea</taxon>
        <taxon>Rhabditida</taxon>
        <taxon>Spirurina</taxon>
        <taxon>Spiruromorpha</taxon>
        <taxon>Filarioidea</taxon>
        <taxon>Onchocercidae</taxon>
        <taxon>Onchocerca</taxon>
    </lineage>
</organism>
<dbReference type="Proteomes" id="UP000024404">
    <property type="component" value="Unassembled WGS sequence"/>
</dbReference>
<evidence type="ECO:0000313" key="1">
    <source>
        <dbReference type="EnsemblMetazoa" id="OVOC1485.1"/>
    </source>
</evidence>
<proteinExistence type="predicted"/>
<dbReference type="AlphaFoldDB" id="A0A8R1XQD9"/>
<sequence>MLIARDSTFAVQHLAKELLKAKRSFKASYLPFKNTAEPIYILCGSFDIDISVYRNRRGNSLFIPISKMVSTITRTLIQQEQQQRWAVKKTKFSKEK</sequence>
<dbReference type="EMBL" id="CMVM020000045">
    <property type="status" value="NOT_ANNOTATED_CDS"/>
    <property type="molecule type" value="Genomic_DNA"/>
</dbReference>
<reference evidence="2" key="1">
    <citation type="submission" date="2013-10" db="EMBL/GenBank/DDBJ databases">
        <title>Genome sequencing of Onchocerca volvulus.</title>
        <authorList>
            <person name="Cotton J."/>
            <person name="Tsai J."/>
            <person name="Stanley E."/>
            <person name="Tracey A."/>
            <person name="Holroyd N."/>
            <person name="Lustigman S."/>
            <person name="Berriman M."/>
        </authorList>
    </citation>
    <scope>NUCLEOTIDE SEQUENCE</scope>
</reference>